<keyword evidence="2" id="KW-0812">Transmembrane</keyword>
<feature type="transmembrane region" description="Helical" evidence="2">
    <location>
        <begin position="40"/>
        <end position="61"/>
    </location>
</feature>
<gene>
    <name evidence="3" type="ORF">MTO99_01860</name>
</gene>
<organism evidence="3 4">
    <name type="scientific">Agromyces larvae</name>
    <dbReference type="NCBI Taxonomy" id="2929802"/>
    <lineage>
        <taxon>Bacteria</taxon>
        <taxon>Bacillati</taxon>
        <taxon>Actinomycetota</taxon>
        <taxon>Actinomycetes</taxon>
        <taxon>Micrococcales</taxon>
        <taxon>Microbacteriaceae</taxon>
        <taxon>Agromyces</taxon>
    </lineage>
</organism>
<feature type="transmembrane region" description="Helical" evidence="2">
    <location>
        <begin position="124"/>
        <end position="145"/>
    </location>
</feature>
<feature type="region of interest" description="Disordered" evidence="1">
    <location>
        <begin position="400"/>
        <end position="419"/>
    </location>
</feature>
<sequence>MTAAFDETAARPGRERGFRRPARSAEAAGNVHAGHGGRRLATGIAVAAGFLAAGHLVHALIQAPVFPPGTGSWPAWILLATLGVAAAIAVVASGFAVPTWLLAGALVGLAAVVALDVSATAGRLHLGITPTAAVAAAAALLPIAAMRRTRTPLVAACAVGVVLAVEALWQPDAGRALVLGLAIAASAVLPMVLGVTAIEGFRRLVRREVDLSLVQSTVTTPESAVGMRASEELVNLDRDAEDLLEDVGSGRVAIPLPPEASELAGELAARLRVRLIEGRTDTWLRHAVTESAYLSGHVTVDDPTGLAAQLTATQREGLLLVLWMLVGARPRRATARVVVQITADDGDDDPRPEGLRVVVTVSDVQPRHLDPAIWEAVGTVGSHRTFAASDGFGIEIDGRIEPHHRVPNAPPQGARHRGA</sequence>
<dbReference type="EMBL" id="CP094528">
    <property type="protein sequence ID" value="UOE44564.1"/>
    <property type="molecule type" value="Genomic_DNA"/>
</dbReference>
<evidence type="ECO:0000256" key="2">
    <source>
        <dbReference type="SAM" id="Phobius"/>
    </source>
</evidence>
<name>A0ABY4C0N8_9MICO</name>
<feature type="transmembrane region" description="Helical" evidence="2">
    <location>
        <begin position="176"/>
        <end position="198"/>
    </location>
</feature>
<evidence type="ECO:0000313" key="4">
    <source>
        <dbReference type="Proteomes" id="UP000832097"/>
    </source>
</evidence>
<proteinExistence type="predicted"/>
<feature type="transmembrane region" description="Helical" evidence="2">
    <location>
        <begin position="73"/>
        <end position="92"/>
    </location>
</feature>
<evidence type="ECO:0000313" key="3">
    <source>
        <dbReference type="EMBL" id="UOE44564.1"/>
    </source>
</evidence>
<accession>A0ABY4C0N8</accession>
<feature type="transmembrane region" description="Helical" evidence="2">
    <location>
        <begin position="152"/>
        <end position="170"/>
    </location>
</feature>
<keyword evidence="4" id="KW-1185">Reference proteome</keyword>
<feature type="region of interest" description="Disordered" evidence="1">
    <location>
        <begin position="1"/>
        <end position="35"/>
    </location>
</feature>
<keyword evidence="2" id="KW-0472">Membrane</keyword>
<dbReference type="Proteomes" id="UP000832097">
    <property type="component" value="Chromosome"/>
</dbReference>
<evidence type="ECO:0000256" key="1">
    <source>
        <dbReference type="SAM" id="MobiDB-lite"/>
    </source>
</evidence>
<feature type="transmembrane region" description="Helical" evidence="2">
    <location>
        <begin position="99"/>
        <end position="118"/>
    </location>
</feature>
<protein>
    <submittedName>
        <fullName evidence="3">Uncharacterized protein</fullName>
    </submittedName>
</protein>
<feature type="compositionally biased region" description="Basic and acidic residues" evidence="1">
    <location>
        <begin position="8"/>
        <end position="18"/>
    </location>
</feature>
<reference evidence="3 4" key="1">
    <citation type="submission" date="2022-03" db="EMBL/GenBank/DDBJ databases">
        <title>Mucilaginibacter sp. isolated from the gut of Protaetia brevitarsis seulensis larvae.</title>
        <authorList>
            <person name="Won M."/>
            <person name="Kim S.-J."/>
            <person name="Kwon S.-W."/>
        </authorList>
    </citation>
    <scope>NUCLEOTIDE SEQUENCE [LARGE SCALE GENOMIC DNA]</scope>
    <source>
        <strain evidence="3 4">CFWR-12</strain>
    </source>
</reference>
<dbReference type="RefSeq" id="WP_243556475.1">
    <property type="nucleotide sequence ID" value="NZ_CP094528.1"/>
</dbReference>
<keyword evidence="2" id="KW-1133">Transmembrane helix</keyword>